<dbReference type="InterPro" id="IPR003994">
    <property type="entry name" value="UXT"/>
</dbReference>
<evidence type="ECO:0000256" key="1">
    <source>
        <dbReference type="ARBA" id="ARBA00007666"/>
    </source>
</evidence>
<dbReference type="NCBIfam" id="TIGR00293">
    <property type="entry name" value="prefoldin subunit alpha"/>
    <property type="match status" value="1"/>
</dbReference>
<protein>
    <recommendedName>
        <fullName evidence="2">Protein UXT</fullName>
    </recommendedName>
    <alternativeName>
        <fullName evidence="3">Ubiquitously expressed transcript protein</fullName>
    </alternativeName>
</protein>
<dbReference type="GO" id="GO:0003714">
    <property type="term" value="F:transcription corepressor activity"/>
    <property type="evidence" value="ECO:0000318"/>
    <property type="project" value="GO_Central"/>
</dbReference>
<dbReference type="PANTHER" id="PTHR13345:SF9">
    <property type="entry name" value="PROTEIN UXT"/>
    <property type="match status" value="1"/>
</dbReference>
<dbReference type="PANTHER" id="PTHR13345">
    <property type="entry name" value="MEDIATOR OF RNA POLYMERASE II TRANSCRIPTION SUBUNIT 10"/>
    <property type="match status" value="1"/>
</dbReference>
<dbReference type="SUPFAM" id="SSF46579">
    <property type="entry name" value="Prefoldin"/>
    <property type="match status" value="1"/>
</dbReference>
<dbReference type="GO" id="GO:0001525">
    <property type="term" value="P:angiogenesis"/>
    <property type="evidence" value="ECO:0007669"/>
    <property type="project" value="Ensembl"/>
</dbReference>
<dbReference type="GO" id="GO:0000122">
    <property type="term" value="P:negative regulation of transcription by RNA polymerase II"/>
    <property type="evidence" value="ECO:0007669"/>
    <property type="project" value="InterPro"/>
</dbReference>
<evidence type="ECO:0000313" key="5">
    <source>
        <dbReference type="Proteomes" id="UP000018468"/>
    </source>
</evidence>
<dbReference type="GO" id="GO:0000785">
    <property type="term" value="C:chromatin"/>
    <property type="evidence" value="ECO:0000318"/>
    <property type="project" value="GO_Central"/>
</dbReference>
<dbReference type="InParanoid" id="W5NBB9"/>
<evidence type="ECO:0000313" key="4">
    <source>
        <dbReference type="Ensembl" id="ENSLOCP00000017928.1"/>
    </source>
</evidence>
<dbReference type="Proteomes" id="UP000018468">
    <property type="component" value="Linkage group LG1"/>
</dbReference>
<reference evidence="5" key="1">
    <citation type="submission" date="2011-12" db="EMBL/GenBank/DDBJ databases">
        <title>The Draft Genome of Lepisosteus oculatus.</title>
        <authorList>
            <consortium name="The Broad Institute Genome Assembly &amp; Analysis Group"/>
            <consortium name="Computational R&amp;D Group"/>
            <consortium name="and Sequencing Platform"/>
            <person name="Di Palma F."/>
            <person name="Alfoldi J."/>
            <person name="Johnson J."/>
            <person name="Berlin A."/>
            <person name="Gnerre S."/>
            <person name="Jaffe D."/>
            <person name="MacCallum I."/>
            <person name="Young S."/>
            <person name="Walker B.J."/>
            <person name="Lander E.S."/>
            <person name="Lindblad-Toh K."/>
        </authorList>
    </citation>
    <scope>NUCLEOTIDE SEQUENCE [LARGE SCALE GENOMIC DNA]</scope>
</reference>
<evidence type="ECO:0000256" key="2">
    <source>
        <dbReference type="ARBA" id="ARBA00070776"/>
    </source>
</evidence>
<dbReference type="STRING" id="7918.ENSLOCP00000017928"/>
<dbReference type="FunFam" id="1.10.287.370:FF:000007">
    <property type="entry name" value="UXT isoform 1"/>
    <property type="match status" value="1"/>
</dbReference>
<dbReference type="InterPro" id="IPR009053">
    <property type="entry name" value="Prefoldin"/>
</dbReference>
<dbReference type="eggNOG" id="KOG3047">
    <property type="taxonomic scope" value="Eukaryota"/>
</dbReference>
<organism evidence="4 5">
    <name type="scientific">Lepisosteus oculatus</name>
    <name type="common">Spotted gar</name>
    <dbReference type="NCBI Taxonomy" id="7918"/>
    <lineage>
        <taxon>Eukaryota</taxon>
        <taxon>Metazoa</taxon>
        <taxon>Chordata</taxon>
        <taxon>Craniata</taxon>
        <taxon>Vertebrata</taxon>
        <taxon>Euteleostomi</taxon>
        <taxon>Actinopterygii</taxon>
        <taxon>Neopterygii</taxon>
        <taxon>Holostei</taxon>
        <taxon>Semionotiformes</taxon>
        <taxon>Lepisosteidae</taxon>
        <taxon>Lepisosteus</taxon>
    </lineage>
</organism>
<dbReference type="InterPro" id="IPR004127">
    <property type="entry name" value="Prefoldin_subunit_alpha"/>
</dbReference>
<dbReference type="GO" id="GO:0016592">
    <property type="term" value="C:mediator complex"/>
    <property type="evidence" value="ECO:0000318"/>
    <property type="project" value="GO_Central"/>
</dbReference>
<dbReference type="Ensembl" id="ENSLOCT00000017960.1">
    <property type="protein sequence ID" value="ENSLOCP00000017928.1"/>
    <property type="gene ID" value="ENSLOCG00000014570.1"/>
</dbReference>
<evidence type="ECO:0000256" key="3">
    <source>
        <dbReference type="ARBA" id="ARBA00082448"/>
    </source>
</evidence>
<dbReference type="HOGENOM" id="CLU_121199_1_0_1"/>
<comment type="similarity">
    <text evidence="1">Belongs to the UXT family.</text>
</comment>
<keyword evidence="5" id="KW-1185">Reference proteome</keyword>
<accession>W5NBB9</accession>
<reference evidence="4" key="2">
    <citation type="submission" date="2025-08" db="UniProtKB">
        <authorList>
            <consortium name="Ensembl"/>
        </authorList>
    </citation>
    <scope>IDENTIFICATION</scope>
</reference>
<dbReference type="CDD" id="cd23158">
    <property type="entry name" value="Prefoldin_UXT"/>
    <property type="match status" value="1"/>
</dbReference>
<dbReference type="OMA" id="HMPDGYK"/>
<dbReference type="EMBL" id="AHAT01006609">
    <property type="status" value="NOT_ANNOTATED_CDS"/>
    <property type="molecule type" value="Genomic_DNA"/>
</dbReference>
<reference evidence="4" key="3">
    <citation type="submission" date="2025-09" db="UniProtKB">
        <authorList>
            <consortium name="Ensembl"/>
        </authorList>
    </citation>
    <scope>IDENTIFICATION</scope>
</reference>
<dbReference type="GO" id="GO:0045746">
    <property type="term" value="P:negative regulation of Notch signaling pathway"/>
    <property type="evidence" value="ECO:0007669"/>
    <property type="project" value="Ensembl"/>
</dbReference>
<dbReference type="FunCoup" id="W5NBB9">
    <property type="interactions" value="775"/>
</dbReference>
<sequence>TMTPGGRRKVEEKVSAYETFINEVLKRDLQTVLEQRDEIYEKIAQYLQLKNVIESLQESGSKELKTDVDLGCNFYVQAHVEDPSKIFVAVGFGFFVEFTLPEALKFIERKTSQLTEHSDKLTKDSAKIKANIRMVLEGLRELQDLKDLPEERRREVF</sequence>
<dbReference type="GeneTree" id="ENSGT00390000018078"/>
<proteinExistence type="inferred from homology"/>
<dbReference type="Pfam" id="PF02996">
    <property type="entry name" value="Prefoldin"/>
    <property type="match status" value="1"/>
</dbReference>
<dbReference type="PRINTS" id="PR01502">
    <property type="entry name" value="UXTPROTEIN"/>
</dbReference>
<dbReference type="Gene3D" id="1.10.287.370">
    <property type="match status" value="1"/>
</dbReference>
<name>W5NBB9_LEPOC</name>
<dbReference type="Bgee" id="ENSLOCG00000014570">
    <property type="expression patterns" value="Expressed in pharyngeal gill and 13 other cell types or tissues"/>
</dbReference>
<dbReference type="AlphaFoldDB" id="W5NBB9"/>